<gene>
    <name evidence="4" type="ORF">ACFOZ4_29170</name>
</gene>
<protein>
    <submittedName>
        <fullName evidence="4">GNAT family N-acetyltransferase</fullName>
        <ecNumber evidence="4">2.3.1.-</ecNumber>
    </submittedName>
</protein>
<keyword evidence="2 4" id="KW-0012">Acyltransferase</keyword>
<accession>A0ABV8LY20</accession>
<evidence type="ECO:0000256" key="1">
    <source>
        <dbReference type="ARBA" id="ARBA00022679"/>
    </source>
</evidence>
<proteinExistence type="predicted"/>
<dbReference type="Proteomes" id="UP001595816">
    <property type="component" value="Unassembled WGS sequence"/>
</dbReference>
<dbReference type="InterPro" id="IPR050832">
    <property type="entry name" value="Bact_Acetyltransf"/>
</dbReference>
<evidence type="ECO:0000313" key="4">
    <source>
        <dbReference type="EMBL" id="MFC4134699.1"/>
    </source>
</evidence>
<evidence type="ECO:0000259" key="3">
    <source>
        <dbReference type="PROSITE" id="PS51186"/>
    </source>
</evidence>
<dbReference type="GO" id="GO:0016746">
    <property type="term" value="F:acyltransferase activity"/>
    <property type="evidence" value="ECO:0007669"/>
    <property type="project" value="UniProtKB-KW"/>
</dbReference>
<name>A0ABV8LY20_9ACTN</name>
<dbReference type="Gene3D" id="3.40.630.30">
    <property type="match status" value="1"/>
</dbReference>
<evidence type="ECO:0000313" key="5">
    <source>
        <dbReference type="Proteomes" id="UP001595816"/>
    </source>
</evidence>
<dbReference type="Pfam" id="PF00583">
    <property type="entry name" value="Acetyltransf_1"/>
    <property type="match status" value="1"/>
</dbReference>
<comment type="caution">
    <text evidence="4">The sequence shown here is derived from an EMBL/GenBank/DDBJ whole genome shotgun (WGS) entry which is preliminary data.</text>
</comment>
<dbReference type="SUPFAM" id="SSF55729">
    <property type="entry name" value="Acyl-CoA N-acyltransferases (Nat)"/>
    <property type="match status" value="1"/>
</dbReference>
<dbReference type="EMBL" id="JBHSAY010000015">
    <property type="protein sequence ID" value="MFC4134699.1"/>
    <property type="molecule type" value="Genomic_DNA"/>
</dbReference>
<keyword evidence="5" id="KW-1185">Reference proteome</keyword>
<keyword evidence="1 4" id="KW-0808">Transferase</keyword>
<feature type="domain" description="N-acetyltransferase" evidence="3">
    <location>
        <begin position="4"/>
        <end position="148"/>
    </location>
</feature>
<dbReference type="InterPro" id="IPR000182">
    <property type="entry name" value="GNAT_dom"/>
</dbReference>
<evidence type="ECO:0000256" key="2">
    <source>
        <dbReference type="ARBA" id="ARBA00023315"/>
    </source>
</evidence>
<dbReference type="PANTHER" id="PTHR43877">
    <property type="entry name" value="AMINOALKYLPHOSPHONATE N-ACETYLTRANSFERASE-RELATED-RELATED"/>
    <property type="match status" value="1"/>
</dbReference>
<sequence>MPDLRFESVEESVESAEVLLDWQHVHNLIIPTDPLSVEEIRVRAQRNRLAVAYSGDLLIGNYTVRPPAGDPTAATVIARVLPEHRRQGYGELIYRHALAVAADLGATAVETVVLESNADGLRFALRHGFAEIDRYVLDGATIAFVDLRRDSLTG</sequence>
<organism evidence="4 5">
    <name type="scientific">Hamadaea flava</name>
    <dbReference type="NCBI Taxonomy" id="1742688"/>
    <lineage>
        <taxon>Bacteria</taxon>
        <taxon>Bacillati</taxon>
        <taxon>Actinomycetota</taxon>
        <taxon>Actinomycetes</taxon>
        <taxon>Micromonosporales</taxon>
        <taxon>Micromonosporaceae</taxon>
        <taxon>Hamadaea</taxon>
    </lineage>
</organism>
<reference evidence="5" key="1">
    <citation type="journal article" date="2019" name="Int. J. Syst. Evol. Microbiol.">
        <title>The Global Catalogue of Microorganisms (GCM) 10K type strain sequencing project: providing services to taxonomists for standard genome sequencing and annotation.</title>
        <authorList>
            <consortium name="The Broad Institute Genomics Platform"/>
            <consortium name="The Broad Institute Genome Sequencing Center for Infectious Disease"/>
            <person name="Wu L."/>
            <person name="Ma J."/>
        </authorList>
    </citation>
    <scope>NUCLEOTIDE SEQUENCE [LARGE SCALE GENOMIC DNA]</scope>
    <source>
        <strain evidence="5">CGMCC 4.7289</strain>
    </source>
</reference>
<dbReference type="CDD" id="cd04301">
    <property type="entry name" value="NAT_SF"/>
    <property type="match status" value="1"/>
</dbReference>
<dbReference type="RefSeq" id="WP_253761157.1">
    <property type="nucleotide sequence ID" value="NZ_JAMZDZ010000001.1"/>
</dbReference>
<dbReference type="EC" id="2.3.1.-" evidence="4"/>
<dbReference type="InterPro" id="IPR016181">
    <property type="entry name" value="Acyl_CoA_acyltransferase"/>
</dbReference>
<dbReference type="PROSITE" id="PS51186">
    <property type="entry name" value="GNAT"/>
    <property type="match status" value="1"/>
</dbReference>